<keyword evidence="1" id="KW-0732">Signal</keyword>
<organism evidence="2 3">
    <name type="scientific">Williamwhitmania taraxaci</name>
    <dbReference type="NCBI Taxonomy" id="1640674"/>
    <lineage>
        <taxon>Bacteria</taxon>
        <taxon>Pseudomonadati</taxon>
        <taxon>Bacteroidota</taxon>
        <taxon>Bacteroidia</taxon>
        <taxon>Bacteroidales</taxon>
        <taxon>Williamwhitmaniaceae</taxon>
        <taxon>Williamwhitmania</taxon>
    </lineage>
</organism>
<dbReference type="STRING" id="1640674.SAMN05216323_100452"/>
<feature type="chain" id="PRO_5011712207" description="Lipoprotein" evidence="1">
    <location>
        <begin position="32"/>
        <end position="136"/>
    </location>
</feature>
<sequence>MIKRTALKSNLAIAAAIVSLGACNTSKTTMADAKTDNSVVTVVEQQRQPNRVPATPYPIKYVQPSGDTLTIRLHGDERHHWAETIDGYLILQKEDGTYDYAYRNAEGKLISLEIVAQDAEKRDVETVKAIEKAKVR</sequence>
<protein>
    <recommendedName>
        <fullName evidence="4">Lipoprotein</fullName>
    </recommendedName>
</protein>
<dbReference type="Proteomes" id="UP000199452">
    <property type="component" value="Unassembled WGS sequence"/>
</dbReference>
<dbReference type="PROSITE" id="PS51257">
    <property type="entry name" value="PROKAR_LIPOPROTEIN"/>
    <property type="match status" value="1"/>
</dbReference>
<evidence type="ECO:0000313" key="3">
    <source>
        <dbReference type="Proteomes" id="UP000199452"/>
    </source>
</evidence>
<accession>A0A1G6GUS6</accession>
<reference evidence="2 3" key="1">
    <citation type="submission" date="2016-09" db="EMBL/GenBank/DDBJ databases">
        <authorList>
            <person name="Capua I."/>
            <person name="De Benedictis P."/>
            <person name="Joannis T."/>
            <person name="Lombin L.H."/>
            <person name="Cattoli G."/>
        </authorList>
    </citation>
    <scope>NUCLEOTIDE SEQUENCE [LARGE SCALE GENOMIC DNA]</scope>
    <source>
        <strain evidence="2 3">A7P-90m</strain>
    </source>
</reference>
<dbReference type="OrthoDB" id="9813478at2"/>
<evidence type="ECO:0008006" key="4">
    <source>
        <dbReference type="Google" id="ProtNLM"/>
    </source>
</evidence>
<keyword evidence="3" id="KW-1185">Reference proteome</keyword>
<evidence type="ECO:0000256" key="1">
    <source>
        <dbReference type="SAM" id="SignalP"/>
    </source>
</evidence>
<name>A0A1G6GUS6_9BACT</name>
<proteinExistence type="predicted"/>
<dbReference type="RefSeq" id="WP_125869732.1">
    <property type="nucleotide sequence ID" value="NZ_FMYP01000004.1"/>
</dbReference>
<evidence type="ECO:0000313" key="2">
    <source>
        <dbReference type="EMBL" id="SDB85790.1"/>
    </source>
</evidence>
<gene>
    <name evidence="2" type="ORF">SAMN05216323_100452</name>
</gene>
<dbReference type="EMBL" id="FMYP01000004">
    <property type="protein sequence ID" value="SDB85790.1"/>
    <property type="molecule type" value="Genomic_DNA"/>
</dbReference>
<dbReference type="AlphaFoldDB" id="A0A1G6GUS6"/>
<feature type="signal peptide" evidence="1">
    <location>
        <begin position="1"/>
        <end position="31"/>
    </location>
</feature>